<gene>
    <name evidence="1" type="ORF">GCM10010371_26890</name>
</gene>
<dbReference type="Proteomes" id="UP000634660">
    <property type="component" value="Unassembled WGS sequence"/>
</dbReference>
<name>A0A918V502_9ACTN</name>
<comment type="caution">
    <text evidence="1">The sequence shown here is derived from an EMBL/GenBank/DDBJ whole genome shotgun (WGS) entry which is preliminary data.</text>
</comment>
<sequence>MALVGWPDAVVKFSAGSAKNARYARECPSMSIRRGRSAAVGWSVFFETVSATPPILGAPADKSGVGDVRGT</sequence>
<dbReference type="EMBL" id="BMVX01000009">
    <property type="protein sequence ID" value="GGZ65858.1"/>
    <property type="molecule type" value="Genomic_DNA"/>
</dbReference>
<reference evidence="1" key="1">
    <citation type="journal article" date="2014" name="Int. J. Syst. Evol. Microbiol.">
        <title>Complete genome sequence of Corynebacterium casei LMG S-19264T (=DSM 44701T), isolated from a smear-ripened cheese.</title>
        <authorList>
            <consortium name="US DOE Joint Genome Institute (JGI-PGF)"/>
            <person name="Walter F."/>
            <person name="Albersmeier A."/>
            <person name="Kalinowski J."/>
            <person name="Ruckert C."/>
        </authorList>
    </citation>
    <scope>NUCLEOTIDE SEQUENCE</scope>
    <source>
        <strain evidence="1">JCM 4834</strain>
    </source>
</reference>
<evidence type="ECO:0000313" key="1">
    <source>
        <dbReference type="EMBL" id="GGZ65858.1"/>
    </source>
</evidence>
<protein>
    <submittedName>
        <fullName evidence="1">Uncharacterized protein</fullName>
    </submittedName>
</protein>
<reference evidence="1" key="2">
    <citation type="submission" date="2020-09" db="EMBL/GenBank/DDBJ databases">
        <authorList>
            <person name="Sun Q."/>
            <person name="Ohkuma M."/>
        </authorList>
    </citation>
    <scope>NUCLEOTIDE SEQUENCE</scope>
    <source>
        <strain evidence="1">JCM 4834</strain>
    </source>
</reference>
<organism evidence="1 2">
    <name type="scientific">Streptomyces subrutilus</name>
    <dbReference type="NCBI Taxonomy" id="36818"/>
    <lineage>
        <taxon>Bacteria</taxon>
        <taxon>Bacillati</taxon>
        <taxon>Actinomycetota</taxon>
        <taxon>Actinomycetes</taxon>
        <taxon>Kitasatosporales</taxon>
        <taxon>Streptomycetaceae</taxon>
        <taxon>Streptomyces</taxon>
    </lineage>
</organism>
<dbReference type="AlphaFoldDB" id="A0A918V502"/>
<proteinExistence type="predicted"/>
<accession>A0A918V502</accession>
<evidence type="ECO:0000313" key="2">
    <source>
        <dbReference type="Proteomes" id="UP000634660"/>
    </source>
</evidence>